<comment type="caution">
    <text evidence="1">The sequence shown here is derived from an EMBL/GenBank/DDBJ whole genome shotgun (WGS) entry which is preliminary data.</text>
</comment>
<reference evidence="1 2" key="1">
    <citation type="submission" date="2020-02" db="EMBL/GenBank/DDBJ databases">
        <title>Draft genome sequence of Haematococcus lacustris strain NIES-144.</title>
        <authorList>
            <person name="Morimoto D."/>
            <person name="Nakagawa S."/>
            <person name="Yoshida T."/>
            <person name="Sawayama S."/>
        </authorList>
    </citation>
    <scope>NUCLEOTIDE SEQUENCE [LARGE SCALE GENOMIC DNA]</scope>
    <source>
        <strain evidence="1 2">NIES-144</strain>
    </source>
</reference>
<accession>A0A699Z885</accession>
<sequence length="449" mass="49836">MRLSRRELTPSCSCKAHHIKLDTRAIYGLMRAAGMLPADITSLTKFRDGVAGPKDSEVANRWLAFLPNHESLRPNDGQTFAQVVHTDGVTVSLLLTAGQYYRQSGITQHAKVSKAWMASLQAEHTMLSQVTNYTASLQRYREYAAMTLVTWPAMWAEMSKPRWSNARFRLYRYKESTVASFWAETVRGARVRCNSAATVKQMLREACKQFPGRVVMVDEFRTSRVSSARTNVVAGQAESFSVLAIFATNCHLHHPKLHHLPIGYNSPGTPGGWGDASFLMRRMSATFNQSRDAMVASFKAKANKAVLPPLGNTHPVRRHVSAWAAASSEVVSVPRKPFKDMLDTMARYRFCICPRGNGLDAHRVWECLLVGSIPVYVSDDPAPGIFAAMDAAALVTSSAAAAKTLARLQAQPVEQHVDFLYRARQFLTTARYTGMLQQVLGSQEQLPDV</sequence>
<dbReference type="AlphaFoldDB" id="A0A699Z885"/>
<dbReference type="EMBL" id="BLLF01001371">
    <property type="protein sequence ID" value="GFH18867.1"/>
    <property type="molecule type" value="Genomic_DNA"/>
</dbReference>
<protein>
    <recommendedName>
        <fullName evidence="3">Exostosin GT47 domain-containing protein</fullName>
    </recommendedName>
</protein>
<evidence type="ECO:0008006" key="3">
    <source>
        <dbReference type="Google" id="ProtNLM"/>
    </source>
</evidence>
<evidence type="ECO:0000313" key="1">
    <source>
        <dbReference type="EMBL" id="GFH18867.1"/>
    </source>
</evidence>
<name>A0A699Z885_HAELA</name>
<keyword evidence="2" id="KW-1185">Reference proteome</keyword>
<organism evidence="1 2">
    <name type="scientific">Haematococcus lacustris</name>
    <name type="common">Green alga</name>
    <name type="synonym">Haematococcus pluvialis</name>
    <dbReference type="NCBI Taxonomy" id="44745"/>
    <lineage>
        <taxon>Eukaryota</taxon>
        <taxon>Viridiplantae</taxon>
        <taxon>Chlorophyta</taxon>
        <taxon>core chlorophytes</taxon>
        <taxon>Chlorophyceae</taxon>
        <taxon>CS clade</taxon>
        <taxon>Chlamydomonadales</taxon>
        <taxon>Haematococcaceae</taxon>
        <taxon>Haematococcus</taxon>
    </lineage>
</organism>
<proteinExistence type="predicted"/>
<dbReference type="Proteomes" id="UP000485058">
    <property type="component" value="Unassembled WGS sequence"/>
</dbReference>
<evidence type="ECO:0000313" key="2">
    <source>
        <dbReference type="Proteomes" id="UP000485058"/>
    </source>
</evidence>
<gene>
    <name evidence="1" type="ORF">HaLaN_15737</name>
</gene>